<gene>
    <name evidence="2" type="ORF">NDU88_006847</name>
</gene>
<keyword evidence="3" id="KW-1185">Reference proteome</keyword>
<sequence>MPANNSRVGRRKGRGPELSQLLKMVLAKLDDEEDDSRTSSSEPEQEPVPELAAVEHPRRSNVPPCAAFPPVKRRNKTKGLQCGQGLVAGLVPGEIEWVECRDSSEVAGSQQAVTALPMACIIVSSTVEPKRVDSGTDGMLVVLTEIKQSLKQLTDKRNGDCFGQSGLGLVPQESVRINR</sequence>
<dbReference type="Proteomes" id="UP001066276">
    <property type="component" value="Chromosome 6"/>
</dbReference>
<protein>
    <submittedName>
        <fullName evidence="2">Uncharacterized protein</fullName>
    </submittedName>
</protein>
<accession>A0AAV7QIX9</accession>
<proteinExistence type="predicted"/>
<dbReference type="EMBL" id="JANPWB010000010">
    <property type="protein sequence ID" value="KAJ1140496.1"/>
    <property type="molecule type" value="Genomic_DNA"/>
</dbReference>
<evidence type="ECO:0000256" key="1">
    <source>
        <dbReference type="SAM" id="MobiDB-lite"/>
    </source>
</evidence>
<organism evidence="2 3">
    <name type="scientific">Pleurodeles waltl</name>
    <name type="common">Iberian ribbed newt</name>
    <dbReference type="NCBI Taxonomy" id="8319"/>
    <lineage>
        <taxon>Eukaryota</taxon>
        <taxon>Metazoa</taxon>
        <taxon>Chordata</taxon>
        <taxon>Craniata</taxon>
        <taxon>Vertebrata</taxon>
        <taxon>Euteleostomi</taxon>
        <taxon>Amphibia</taxon>
        <taxon>Batrachia</taxon>
        <taxon>Caudata</taxon>
        <taxon>Salamandroidea</taxon>
        <taxon>Salamandridae</taxon>
        <taxon>Pleurodelinae</taxon>
        <taxon>Pleurodeles</taxon>
    </lineage>
</organism>
<reference evidence="2" key="1">
    <citation type="journal article" date="2022" name="bioRxiv">
        <title>Sequencing and chromosome-scale assembly of the giantPleurodeles waltlgenome.</title>
        <authorList>
            <person name="Brown T."/>
            <person name="Elewa A."/>
            <person name="Iarovenko S."/>
            <person name="Subramanian E."/>
            <person name="Araus A.J."/>
            <person name="Petzold A."/>
            <person name="Susuki M."/>
            <person name="Suzuki K.-i.T."/>
            <person name="Hayashi T."/>
            <person name="Toyoda A."/>
            <person name="Oliveira C."/>
            <person name="Osipova E."/>
            <person name="Leigh N.D."/>
            <person name="Simon A."/>
            <person name="Yun M.H."/>
        </authorList>
    </citation>
    <scope>NUCLEOTIDE SEQUENCE</scope>
    <source>
        <strain evidence="2">20211129_DDA</strain>
        <tissue evidence="2">Liver</tissue>
    </source>
</reference>
<feature type="region of interest" description="Disordered" evidence="1">
    <location>
        <begin position="27"/>
        <end position="67"/>
    </location>
</feature>
<evidence type="ECO:0000313" key="2">
    <source>
        <dbReference type="EMBL" id="KAJ1140496.1"/>
    </source>
</evidence>
<evidence type="ECO:0000313" key="3">
    <source>
        <dbReference type="Proteomes" id="UP001066276"/>
    </source>
</evidence>
<dbReference type="AlphaFoldDB" id="A0AAV7QIX9"/>
<comment type="caution">
    <text evidence="2">The sequence shown here is derived from an EMBL/GenBank/DDBJ whole genome shotgun (WGS) entry which is preliminary data.</text>
</comment>
<name>A0AAV7QIX9_PLEWA</name>